<gene>
    <name evidence="1" type="ORF">NB063_19130</name>
</gene>
<dbReference type="PANTHER" id="PTHR12697">
    <property type="entry name" value="PBS LYASE HEAT-LIKE PROTEIN"/>
    <property type="match status" value="1"/>
</dbReference>
<accession>A0ABT0U6Z5</accession>
<dbReference type="RefSeq" id="WP_250930365.1">
    <property type="nucleotide sequence ID" value="NZ_JAMQBK010000051.1"/>
</dbReference>
<dbReference type="PANTHER" id="PTHR12697:SF38">
    <property type="entry name" value="PBS LYASE HEAT DOMAIN PROTEIN REPEAT-CONTAINING PROTEIN"/>
    <property type="match status" value="1"/>
</dbReference>
<dbReference type="EMBL" id="JAMQBK010000051">
    <property type="protein sequence ID" value="MCM2372732.1"/>
    <property type="molecule type" value="Genomic_DNA"/>
</dbReference>
<name>A0ABT0U6Z5_9BACT</name>
<dbReference type="Proteomes" id="UP001202961">
    <property type="component" value="Unassembled WGS sequence"/>
</dbReference>
<reference evidence="1 2" key="1">
    <citation type="journal article" date="2022" name="Syst. Appl. Microbiol.">
        <title>Rhodopirellula aestuarii sp. nov., a novel member of the genus Rhodopirellula isolated from brackish sediments collected in the Tagus River estuary, Portugal.</title>
        <authorList>
            <person name="Vitorino I.R."/>
            <person name="Klimek D."/>
            <person name="Calusinska M."/>
            <person name="Lobo-da-Cunha A."/>
            <person name="Vasconcelos V."/>
            <person name="Lage O.M."/>
        </authorList>
    </citation>
    <scope>NUCLEOTIDE SEQUENCE [LARGE SCALE GENOMIC DNA]</scope>
    <source>
        <strain evidence="1 2">ICT_H3.1</strain>
    </source>
</reference>
<organism evidence="1 2">
    <name type="scientific">Aporhodopirellula aestuarii</name>
    <dbReference type="NCBI Taxonomy" id="2950107"/>
    <lineage>
        <taxon>Bacteria</taxon>
        <taxon>Pseudomonadati</taxon>
        <taxon>Planctomycetota</taxon>
        <taxon>Planctomycetia</taxon>
        <taxon>Pirellulales</taxon>
        <taxon>Pirellulaceae</taxon>
        <taxon>Aporhodopirellula</taxon>
    </lineage>
</organism>
<dbReference type="SMART" id="SM00567">
    <property type="entry name" value="EZ_HEAT"/>
    <property type="match status" value="12"/>
</dbReference>
<sequence>MNHSRVVYGFLAGWIWVASFGISDAEDPSFSVVETQLALEKLQAGVNGDNVDSWVIALLQAIVETYESQDDAKRIELIDSIKGHGKEAITTLIILAEYGNGHVMPTAANTLGQIGKEADSAVPVLSRRFVSGSDDRISTAAANAILSIRPAEGPMILVEAIDATKPAPSRSYIPKGTRRLKLIELLAVNTIADTRGVCDALGILLRGEDPRVRFAAAEAFLKRQADVPIDAAKRAVLAMLNDERDAVRSIGLEWLRDCETQIDSPEIRIALKRSLDEPVHRLHWQAAAAAFRLEVFSQEANAILDNAILTRNLPPNGEQLIQIFGRVIIPRLRTQLDGTHGVRAETNAIYLLGMMRTDMQEVVPLLVEACHKKELRKNAIQALGMIGPDAASAVPVLVNALSSELCRKSAIFTLGKIGPGAEAATPMLVKLLENSELRSKAMLTLGRIGPIPPDAVPLLLKMIDEEENVWNRRELLQNCRVIRSPEAVPQLIQLWKKRGSKQESDPVQAFCAEALVKIGKPSVPVLIEVIEDQNVHLRIGAVEMLSQIGTDAKAAIPTLTDIFDDNEVIVQRAAIHAIVAIDAQSGRAKGTLIDLLAHEDRGIRGIAAKALQEIITPADSVFVSELREHLDSSVQDARVVAATLLGKMGPLAKDALPTLEKLVTSAADQQSHWAFQAQVYLDSIRRIGGYQAMIPPLIDLLSSVEKPQLITLDPQLFPNELDDAASKWLSRAFRDGDSATRCAVISLFRYADSDSVSPIMRQAFEDPDAKVQRTAIDVANVTPVVAAGLIPELSNALDDPSLRYQAIHAIEKLGPKAKPAVPKLMENLKGNSANVYYVVDALGKIGPGAKAAVPNLIEMLTEQRGPVTHYSPDLMYRVVKTLDAIGYGKDGVVPALLASLKDASAGVRCNAARSLAVLAADDLVAADWEAAARSLADVLDDQDYWVRKSVASALGSIGPDAVVAAPALIRSLQDGRRGSQGDIGRALANIGPSANADIPALIELLKASDYDTRGGAATALTVLLTPSDKHALKSLLDSFLDPNMPHRQGYHSNTLVAINRIDGGTERLVAASITQLESSSAKARFSAVRALSEIARQTSIRTRFQTKQLVMKALAEELLPSLNVALKDEEVDIRLEAAIALGHLGQHAKSAVPTLKQGLSDQRLAKTYQMALQRIDLDGDKD</sequence>
<comment type="caution">
    <text evidence="1">The sequence shown here is derived from an EMBL/GenBank/DDBJ whole genome shotgun (WGS) entry which is preliminary data.</text>
</comment>
<protein>
    <submittedName>
        <fullName evidence="1">HEAT repeat domain-containing protein</fullName>
    </submittedName>
</protein>
<dbReference type="InterPro" id="IPR004155">
    <property type="entry name" value="PBS_lyase_HEAT"/>
</dbReference>
<evidence type="ECO:0000313" key="1">
    <source>
        <dbReference type="EMBL" id="MCM2372732.1"/>
    </source>
</evidence>
<dbReference type="Gene3D" id="1.25.10.10">
    <property type="entry name" value="Leucine-rich Repeat Variant"/>
    <property type="match status" value="7"/>
</dbReference>
<dbReference type="InterPro" id="IPR016024">
    <property type="entry name" value="ARM-type_fold"/>
</dbReference>
<dbReference type="SUPFAM" id="SSF48371">
    <property type="entry name" value="ARM repeat"/>
    <property type="match status" value="2"/>
</dbReference>
<proteinExistence type="predicted"/>
<dbReference type="Pfam" id="PF03130">
    <property type="entry name" value="HEAT_PBS"/>
    <property type="match status" value="1"/>
</dbReference>
<dbReference type="InterPro" id="IPR011989">
    <property type="entry name" value="ARM-like"/>
</dbReference>
<evidence type="ECO:0000313" key="2">
    <source>
        <dbReference type="Proteomes" id="UP001202961"/>
    </source>
</evidence>
<keyword evidence="2" id="KW-1185">Reference proteome</keyword>
<dbReference type="Pfam" id="PF13646">
    <property type="entry name" value="HEAT_2"/>
    <property type="match status" value="3"/>
</dbReference>